<accession>A0ABP7Q995</accession>
<evidence type="ECO:0000256" key="2">
    <source>
        <dbReference type="ARBA" id="ARBA00022801"/>
    </source>
</evidence>
<keyword evidence="6" id="KW-1185">Reference proteome</keyword>
<evidence type="ECO:0000313" key="5">
    <source>
        <dbReference type="EMBL" id="GAA3978715.1"/>
    </source>
</evidence>
<evidence type="ECO:0000256" key="3">
    <source>
        <dbReference type="SAM" id="Phobius"/>
    </source>
</evidence>
<dbReference type="SUPFAM" id="SSF56300">
    <property type="entry name" value="Metallo-dependent phosphatases"/>
    <property type="match status" value="1"/>
</dbReference>
<feature type="transmembrane region" description="Helical" evidence="3">
    <location>
        <begin position="106"/>
        <end position="124"/>
    </location>
</feature>
<dbReference type="CDD" id="cd07385">
    <property type="entry name" value="MPP_YkuE_C"/>
    <property type="match status" value="1"/>
</dbReference>
<dbReference type="InterPro" id="IPR051158">
    <property type="entry name" value="Metallophosphoesterase_sf"/>
</dbReference>
<protein>
    <submittedName>
        <fullName evidence="5">Metallophosphoesterase</fullName>
    </submittedName>
</protein>
<name>A0ABP7Q995_9SPHI</name>
<evidence type="ECO:0000259" key="4">
    <source>
        <dbReference type="Pfam" id="PF00149"/>
    </source>
</evidence>
<dbReference type="Proteomes" id="UP001500742">
    <property type="component" value="Unassembled WGS sequence"/>
</dbReference>
<comment type="caution">
    <text evidence="5">The sequence shown here is derived from an EMBL/GenBank/DDBJ whole genome shotgun (WGS) entry which is preliminary data.</text>
</comment>
<keyword evidence="2" id="KW-0378">Hydrolase</keyword>
<dbReference type="EMBL" id="BAAAZC010000024">
    <property type="protein sequence ID" value="GAA3978715.1"/>
    <property type="molecule type" value="Genomic_DNA"/>
</dbReference>
<dbReference type="Pfam" id="PF00149">
    <property type="entry name" value="Metallophos"/>
    <property type="match status" value="1"/>
</dbReference>
<dbReference type="RefSeq" id="WP_259096210.1">
    <property type="nucleotide sequence ID" value="NZ_BAAAZC010000024.1"/>
</dbReference>
<dbReference type="PANTHER" id="PTHR31302">
    <property type="entry name" value="TRANSMEMBRANE PROTEIN WITH METALLOPHOSPHOESTERASE DOMAIN-RELATED"/>
    <property type="match status" value="1"/>
</dbReference>
<keyword evidence="3" id="KW-0472">Membrane</keyword>
<dbReference type="InterPro" id="IPR029052">
    <property type="entry name" value="Metallo-depent_PP-like"/>
</dbReference>
<dbReference type="InterPro" id="IPR004843">
    <property type="entry name" value="Calcineurin-like_PHP"/>
</dbReference>
<evidence type="ECO:0000313" key="6">
    <source>
        <dbReference type="Proteomes" id="UP001500742"/>
    </source>
</evidence>
<feature type="domain" description="Calcineurin-like phosphoesterase" evidence="4">
    <location>
        <begin position="150"/>
        <end position="330"/>
    </location>
</feature>
<dbReference type="PANTHER" id="PTHR31302:SF31">
    <property type="entry name" value="PHOSPHODIESTERASE YAEI"/>
    <property type="match status" value="1"/>
</dbReference>
<keyword evidence="3" id="KW-1133">Transmembrane helix</keyword>
<proteinExistence type="predicted"/>
<keyword evidence="3" id="KW-0812">Transmembrane</keyword>
<feature type="transmembrane region" description="Helical" evidence="3">
    <location>
        <begin position="64"/>
        <end position="86"/>
    </location>
</feature>
<reference evidence="6" key="1">
    <citation type="journal article" date="2019" name="Int. J. Syst. Evol. Microbiol.">
        <title>The Global Catalogue of Microorganisms (GCM) 10K type strain sequencing project: providing services to taxonomists for standard genome sequencing and annotation.</title>
        <authorList>
            <consortium name="The Broad Institute Genomics Platform"/>
            <consortium name="The Broad Institute Genome Sequencing Center for Infectious Disease"/>
            <person name="Wu L."/>
            <person name="Ma J."/>
        </authorList>
    </citation>
    <scope>NUCLEOTIDE SEQUENCE [LARGE SCALE GENOMIC DNA]</scope>
    <source>
        <strain evidence="6">JCM 16601</strain>
    </source>
</reference>
<evidence type="ECO:0000256" key="1">
    <source>
        <dbReference type="ARBA" id="ARBA00022723"/>
    </source>
</evidence>
<feature type="transmembrane region" description="Helical" evidence="3">
    <location>
        <begin position="31"/>
        <end position="52"/>
    </location>
</feature>
<sequence length="392" mass="44230">MKKRVPFILLIIFIADPYFYQAVKTLTTNPLILSAYWLYDLALVLGLILIMLSRSPTRNMPKLISWLMGLVLLSLIPKVAALPVLLLEDVTRLFRGFPPRSEWVSWLAVAVTAVPFVGLLYGLTGGRHYYKVRKETLTFADLPEAFDGFTLTQLSDIHSGSFTSKDGVEKGVAIVNDQQSDVILFTGDLVNNEAIEMDPWIDTFARLTAPMGKFSVLGNHDYGDYKRWEHESDKQFNLVRLKEVHKEIGFKLLLDEAVTIQKGDQSISLIGVENWGTGGFHQYGDLQKATAKVPGDAFKVLMSHDPSHWDAVTLEHDQHIHLTLSGHTHGAQFGIELFGFKWSPIKYIYKQWAGLYQNSGKYLYVNRGFGFLGLKGRVGIWPEITVIELKRG</sequence>
<keyword evidence="1" id="KW-0479">Metal-binding</keyword>
<dbReference type="Gene3D" id="3.60.21.10">
    <property type="match status" value="1"/>
</dbReference>
<gene>
    <name evidence="5" type="ORF">GCM10022210_32170</name>
</gene>
<organism evidence="5 6">
    <name type="scientific">Mucilaginibacter dorajii</name>
    <dbReference type="NCBI Taxonomy" id="692994"/>
    <lineage>
        <taxon>Bacteria</taxon>
        <taxon>Pseudomonadati</taxon>
        <taxon>Bacteroidota</taxon>
        <taxon>Sphingobacteriia</taxon>
        <taxon>Sphingobacteriales</taxon>
        <taxon>Sphingobacteriaceae</taxon>
        <taxon>Mucilaginibacter</taxon>
    </lineage>
</organism>